<dbReference type="EMBL" id="JANBPT010000033">
    <property type="protein sequence ID" value="KAJ1929498.1"/>
    <property type="molecule type" value="Genomic_DNA"/>
</dbReference>
<evidence type="ECO:0000256" key="3">
    <source>
        <dbReference type="ARBA" id="ARBA00021704"/>
    </source>
</evidence>
<dbReference type="InterPro" id="IPR029063">
    <property type="entry name" value="SAM-dependent_MTases_sf"/>
</dbReference>
<dbReference type="Gene3D" id="3.40.50.150">
    <property type="entry name" value="Vaccinia Virus protein VP39"/>
    <property type="match status" value="1"/>
</dbReference>
<organism evidence="7 8">
    <name type="scientific">Tieghemiomyces parasiticus</name>
    <dbReference type="NCBI Taxonomy" id="78921"/>
    <lineage>
        <taxon>Eukaryota</taxon>
        <taxon>Fungi</taxon>
        <taxon>Fungi incertae sedis</taxon>
        <taxon>Zoopagomycota</taxon>
        <taxon>Kickxellomycotina</taxon>
        <taxon>Dimargaritomycetes</taxon>
        <taxon>Dimargaritales</taxon>
        <taxon>Dimargaritaceae</taxon>
        <taxon>Tieghemiomyces</taxon>
    </lineage>
</organism>
<evidence type="ECO:0000256" key="6">
    <source>
        <dbReference type="ARBA" id="ARBA00032319"/>
    </source>
</evidence>
<sequence length="433" mass="47756">MADHVPATNPPESECIKAGQRIYLRLPSGNFKPVKPVPGELIRLGKFGSFMGESIIGTPFGLTFEVYDRNLVRPVRPESLSAVEETGANNQEIVDEASSQQLSYEEIEALKKSSLQGDVSHDQIISKVVENNVAFNKKTEYSKAKYIARKQKKFHKVFSTVAPTLHNMCSIATAKNPLRTRGLRVDTLSQMLTSVNVNAYSRLLVVDDTKGLLLCAALTRISSNGLVLALHEGDSPNNEMLDYMPLPQDVRSQLHFLSWSRVSKDRAASFREEDTSAMDATDLKGYQRRRKAFLRLQAAQDTFWAGGFDGLLIASQYEPVSILNELAPLLGGSRPVVIYSPDKESLVEAAAHMKSSPDFLMPQISESWMREYQVLPGRTHPTMNMSAGGGYLLTALRVYDSPENIPTYSTARLAPGSISRSGRVSAVKLAATE</sequence>
<keyword evidence="5" id="KW-0539">Nucleus</keyword>
<keyword evidence="4" id="KW-0819">tRNA processing</keyword>
<dbReference type="Proteomes" id="UP001150569">
    <property type="component" value="Unassembled WGS sequence"/>
</dbReference>
<evidence type="ECO:0000313" key="8">
    <source>
        <dbReference type="Proteomes" id="UP001150569"/>
    </source>
</evidence>
<dbReference type="AlphaFoldDB" id="A0A9W8AL60"/>
<comment type="caution">
    <text evidence="7">The sequence shown here is derived from an EMBL/GenBank/DDBJ whole genome shotgun (WGS) entry which is preliminary data.</text>
</comment>
<evidence type="ECO:0000256" key="2">
    <source>
        <dbReference type="ARBA" id="ARBA00008320"/>
    </source>
</evidence>
<keyword evidence="8" id="KW-1185">Reference proteome</keyword>
<dbReference type="PANTHER" id="PTHR12945">
    <property type="entry name" value="TRANSLATION INITIATION FACTOR EIF3-RELATED"/>
    <property type="match status" value="1"/>
</dbReference>
<evidence type="ECO:0000256" key="4">
    <source>
        <dbReference type="ARBA" id="ARBA00022694"/>
    </source>
</evidence>
<dbReference type="OrthoDB" id="10254665at2759"/>
<evidence type="ECO:0000256" key="1">
    <source>
        <dbReference type="ARBA" id="ARBA00004123"/>
    </source>
</evidence>
<proteinExistence type="inferred from homology"/>
<dbReference type="GO" id="GO:0031515">
    <property type="term" value="C:tRNA (m1A) methyltransferase complex"/>
    <property type="evidence" value="ECO:0007669"/>
    <property type="project" value="InterPro"/>
</dbReference>
<dbReference type="GO" id="GO:0030488">
    <property type="term" value="P:tRNA methylation"/>
    <property type="evidence" value="ECO:0007669"/>
    <property type="project" value="InterPro"/>
</dbReference>
<comment type="subcellular location">
    <subcellularLocation>
        <location evidence="1">Nucleus</location>
    </subcellularLocation>
</comment>
<reference evidence="7" key="1">
    <citation type="submission" date="2022-07" db="EMBL/GenBank/DDBJ databases">
        <title>Phylogenomic reconstructions and comparative analyses of Kickxellomycotina fungi.</title>
        <authorList>
            <person name="Reynolds N.K."/>
            <person name="Stajich J.E."/>
            <person name="Barry K."/>
            <person name="Grigoriev I.V."/>
            <person name="Crous P."/>
            <person name="Smith M.E."/>
        </authorList>
    </citation>
    <scope>NUCLEOTIDE SEQUENCE</scope>
    <source>
        <strain evidence="7">RSA 861</strain>
    </source>
</reference>
<name>A0A9W8AL60_9FUNG</name>
<evidence type="ECO:0000313" key="7">
    <source>
        <dbReference type="EMBL" id="KAJ1929498.1"/>
    </source>
</evidence>
<gene>
    <name evidence="7" type="primary">TRM6_1</name>
    <name evidence="7" type="ORF">IWQ60_001110</name>
</gene>
<comment type="similarity">
    <text evidence="2">Belongs to the TRM6/GCD10 family.</text>
</comment>
<dbReference type="GO" id="GO:0005634">
    <property type="term" value="C:nucleus"/>
    <property type="evidence" value="ECO:0007669"/>
    <property type="project" value="UniProtKB-SubCell"/>
</dbReference>
<dbReference type="Pfam" id="PF04189">
    <property type="entry name" value="Gcd10p"/>
    <property type="match status" value="1"/>
</dbReference>
<accession>A0A9W8AL60</accession>
<dbReference type="PANTHER" id="PTHR12945:SF0">
    <property type="entry name" value="TRNA (ADENINE(58)-N(1))-METHYLTRANSFERASE NON-CATALYTIC SUBUNIT TRM6"/>
    <property type="match status" value="1"/>
</dbReference>
<evidence type="ECO:0000256" key="5">
    <source>
        <dbReference type="ARBA" id="ARBA00023242"/>
    </source>
</evidence>
<dbReference type="InterPro" id="IPR017423">
    <property type="entry name" value="TRM6"/>
</dbReference>
<protein>
    <recommendedName>
        <fullName evidence="3">tRNA (adenine(58)-N(1))-methyltransferase non-catalytic subunit TRM6</fullName>
    </recommendedName>
    <alternativeName>
        <fullName evidence="6">tRNA(m1A58)-methyltransferase subunit TRM6</fullName>
    </alternativeName>
</protein>